<feature type="compositionally biased region" description="Basic and acidic residues" evidence="6">
    <location>
        <begin position="913"/>
        <end position="925"/>
    </location>
</feature>
<feature type="compositionally biased region" description="Basic and acidic residues" evidence="6">
    <location>
        <begin position="164"/>
        <end position="182"/>
    </location>
</feature>
<evidence type="ECO:0000256" key="3">
    <source>
        <dbReference type="ARBA" id="ARBA00022679"/>
    </source>
</evidence>
<dbReference type="EMBL" id="CWHQ02000021">
    <property type="protein sequence ID" value="SBO26604.1"/>
    <property type="molecule type" value="Genomic_DNA"/>
</dbReference>
<comment type="similarity">
    <text evidence="1">Belongs to the HAT1 family.</text>
</comment>
<proteinExistence type="inferred from homology"/>
<feature type="region of interest" description="Disordered" evidence="6">
    <location>
        <begin position="164"/>
        <end position="190"/>
    </location>
</feature>
<evidence type="ECO:0000313" key="8">
    <source>
        <dbReference type="EMBL" id="SBO26604.1"/>
    </source>
</evidence>
<dbReference type="SUPFAM" id="SSF55729">
    <property type="entry name" value="Acyl-CoA N-acyltransferases (Nat)"/>
    <property type="match status" value="2"/>
</dbReference>
<dbReference type="InterPro" id="IPR017380">
    <property type="entry name" value="Hist_AcTrfase_B-typ_cat-su"/>
</dbReference>
<feature type="compositionally biased region" description="Low complexity" evidence="6">
    <location>
        <begin position="286"/>
        <end position="296"/>
    </location>
</feature>
<dbReference type="GO" id="GO:0000781">
    <property type="term" value="C:chromosome, telomeric region"/>
    <property type="evidence" value="ECO:0007669"/>
    <property type="project" value="GOC"/>
</dbReference>
<reference evidence="8" key="2">
    <citation type="submission" date="2016-05" db="EMBL/GenBank/DDBJ databases">
        <authorList>
            <person name="Lavstsen T."/>
            <person name="Jespersen J.S."/>
        </authorList>
    </citation>
    <scope>NUCLEOTIDE SEQUENCE [LARGE SCALE GENOMIC DNA]</scope>
</reference>
<dbReference type="Pfam" id="PF10394">
    <property type="entry name" value="Hat1_N"/>
    <property type="match status" value="1"/>
</dbReference>
<dbReference type="AlphaFoldDB" id="A0A1A7VXT3"/>
<evidence type="ECO:0000259" key="7">
    <source>
        <dbReference type="Pfam" id="PF10394"/>
    </source>
</evidence>
<feature type="compositionally biased region" description="Basic and acidic residues" evidence="6">
    <location>
        <begin position="739"/>
        <end position="770"/>
    </location>
</feature>
<evidence type="ECO:0000256" key="5">
    <source>
        <dbReference type="ARBA" id="ARBA00048017"/>
    </source>
</evidence>
<keyword evidence="4 8" id="KW-0012">Acyltransferase</keyword>
<dbReference type="Gene3D" id="3.40.630.30">
    <property type="match status" value="1"/>
</dbReference>
<feature type="compositionally biased region" description="Basic and acidic residues" evidence="6">
    <location>
        <begin position="884"/>
        <end position="902"/>
    </location>
</feature>
<accession>A0A1A7VXT3</accession>
<dbReference type="VEuPathDB" id="PlasmoDB:PKNH_0508800"/>
<feature type="compositionally biased region" description="Polar residues" evidence="6">
    <location>
        <begin position="488"/>
        <end position="505"/>
    </location>
</feature>
<dbReference type="Gene3D" id="3.90.360.10">
    <property type="entry name" value="Histone acetyl transferase 1 (HAT1), N-terminal domain"/>
    <property type="match status" value="1"/>
</dbReference>
<evidence type="ECO:0000256" key="2">
    <source>
        <dbReference type="ARBA" id="ARBA00013184"/>
    </source>
</evidence>
<feature type="region of interest" description="Disordered" evidence="6">
    <location>
        <begin position="348"/>
        <end position="406"/>
    </location>
</feature>
<dbReference type="GO" id="GO:0031509">
    <property type="term" value="P:subtelomeric heterochromatin formation"/>
    <property type="evidence" value="ECO:0007669"/>
    <property type="project" value="InterPro"/>
</dbReference>
<organism evidence="8 10">
    <name type="scientific">Plasmodium knowlesi (strain H)</name>
    <dbReference type="NCBI Taxonomy" id="5851"/>
    <lineage>
        <taxon>Eukaryota</taxon>
        <taxon>Sar</taxon>
        <taxon>Alveolata</taxon>
        <taxon>Apicomplexa</taxon>
        <taxon>Aconoidasida</taxon>
        <taxon>Haemosporida</taxon>
        <taxon>Plasmodiidae</taxon>
        <taxon>Plasmodium</taxon>
        <taxon>Plasmodium (Plasmodium)</taxon>
    </lineage>
</organism>
<sequence>MNPVCNNKLSIAAAEECKNEEMDREYYSCIKNCANDLQNLSLNFFPSINTYTCIPKINAINSITFHPCISSEDYFNNTYSFKPLFTHHFFSDSEQVIGFDSLQIDFYYTCDSYDVFMKINGSICDQYENSNYIMLMLLQNLYITTPYPGGFIETEEEFLKILRRNESTERNEQETTGKEKTKATSINESDELEQEKIYKPPGFIIYEKKLCDDIYLQIRKCGFSSNYFKLDNINYMGGEDDDTEEAEEDDYENDVVVYQKGFTDTVRNENIDGVKNETSTKGGEINNTYVDANDNNNIKEEFTNDPCEDERKGEGNEADTPKYITNDDNCVSSTISNELNKERTRIKSDPNTSFVDSCRVSNEESTSNKEMIKKEKKENDVPQVGTEIDGFGCDDQKSPVESKKGKKNLTKYVTERDMSKLYRHYLRIVRAKKRKNLIAKVDTQNEKTSPKKKLDKQKTSGGSAQGGVGVTATVSSGPQVKEDEQGREPNQPSVTTQMSATTESTAVLDLSSPKKGTSVKGEISPNQSISPKKDGSPNEPLDSSMPNQLNEKETNKRKKKNVREELVWAKYDYTVKNNFELLHRKVEWFYHWFIESASNIEYDYRWSVILPYIVFKHGEKKKFTENKFIENLNVQLLNNRRTNVNVIPSIKLDPVSSPPSTAMNNKEVPLPKGTEVEDGILKKHKRGAASSMKEKKDVKKRKKGQGGENAGEGNAEEEIDQRDENHEHVGQCESEEINDEQKGKEKDKIMVKKESEDNKKQIKNTKDNSKGEQIQVNYNSEQMESTFDTNEYVLTSEIVIKAIENTLKDVRGKDEEEYYSFHKNYDVIYLYSDLEKGEGEASNVARDGTPCGVVDNVPAVPDVKGEKKTKGKKGLGTGRRKGIQQKEEEIVKDITNDQEKGKKYNKNKYKSKGKNEKKSEEKMEGKNRNEKKSLYYFYLFGLATTYTFFTFQFDRNRISQFLIFPPMQSKGLGMKVLEKIYHLSIVNSNVKEITVEDPAVSFTQLRDIITIKMCIDLRILSPTILYPSDYLKTKNIDKEYVELDKKKFMKVCKETHKQITRMVETLLLAGVLPHPAPCYADTGEDKVTGIRKKEKKNEGPVCLNSMEHFESSDLCKDVRIKIKKRIKNDYIGNLINKNMNCMASDVFQDYVKEELYKLWRKQCKVYYRTIKKLRSLYPL</sequence>
<feature type="compositionally biased region" description="Basic and acidic residues" evidence="6">
    <location>
        <begin position="394"/>
        <end position="403"/>
    </location>
</feature>
<dbReference type="GO" id="GO:0004402">
    <property type="term" value="F:histone acetyltransferase activity"/>
    <property type="evidence" value="ECO:0007669"/>
    <property type="project" value="InterPro"/>
</dbReference>
<protein>
    <recommendedName>
        <fullName evidence="2">histone acetyltransferase</fullName>
        <ecNumber evidence="2">2.3.1.48</ecNumber>
    </recommendedName>
</protein>
<dbReference type="InterPro" id="IPR016181">
    <property type="entry name" value="Acyl_CoA_acyltransferase"/>
</dbReference>
<feature type="region of interest" description="Disordered" evidence="6">
    <location>
        <begin position="273"/>
        <end position="327"/>
    </location>
</feature>
<feature type="region of interest" description="Disordered" evidence="6">
    <location>
        <begin position="439"/>
        <end position="559"/>
    </location>
</feature>
<dbReference type="Proteomes" id="UP000182142">
    <property type="component" value="Unassembled WGS sequence"/>
</dbReference>
<dbReference type="GO" id="GO:0005634">
    <property type="term" value="C:nucleus"/>
    <property type="evidence" value="ECO:0007669"/>
    <property type="project" value="InterPro"/>
</dbReference>
<evidence type="ECO:0000313" key="11">
    <source>
        <dbReference type="Proteomes" id="UP000182142"/>
    </source>
</evidence>
<feature type="domain" description="Histone acetyl transferase HAT1 N-terminal" evidence="7">
    <location>
        <begin position="57"/>
        <end position="170"/>
    </location>
</feature>
<keyword evidence="3 8" id="KW-0808">Transferase</keyword>
<feature type="compositionally biased region" description="Basic and acidic residues" evidence="6">
    <location>
        <begin position="366"/>
        <end position="380"/>
    </location>
</feature>
<feature type="region of interest" description="Disordered" evidence="6">
    <location>
        <begin position="650"/>
        <end position="773"/>
    </location>
</feature>
<gene>
    <name evidence="8" type="ORF">PKNA1_C2_0508800</name>
    <name evidence="9" type="ORF">PKNA1_H1_0508800</name>
</gene>
<evidence type="ECO:0000256" key="1">
    <source>
        <dbReference type="ARBA" id="ARBA00010543"/>
    </source>
</evidence>
<dbReference type="Proteomes" id="UP000182128">
    <property type="component" value="Unassembled WGS sequence"/>
</dbReference>
<dbReference type="InterPro" id="IPR019467">
    <property type="entry name" value="Hat1_N"/>
</dbReference>
<feature type="compositionally biased region" description="Basic residues" evidence="6">
    <location>
        <begin position="903"/>
        <end position="912"/>
    </location>
</feature>
<dbReference type="EMBL" id="CWHR02000015">
    <property type="protein sequence ID" value="SBO28181.1"/>
    <property type="molecule type" value="Genomic_DNA"/>
</dbReference>
<evidence type="ECO:0000256" key="6">
    <source>
        <dbReference type="SAM" id="MobiDB-lite"/>
    </source>
</evidence>
<dbReference type="EC" id="2.3.1.48" evidence="2"/>
<evidence type="ECO:0000313" key="10">
    <source>
        <dbReference type="Proteomes" id="UP000182128"/>
    </source>
</evidence>
<reference evidence="10 11" key="1">
    <citation type="submission" date="2016-05" db="EMBL/GenBank/DDBJ databases">
        <authorList>
            <person name="Sharaf H."/>
        </authorList>
    </citation>
    <scope>NUCLEOTIDE SEQUENCE [LARGE SCALE GENOMIC DNA]</scope>
    <source>
        <strain evidence="10 11">H</strain>
    </source>
</reference>
<name>A0A1A7VXT3_PLAKH</name>
<dbReference type="OrthoDB" id="10253098at2759"/>
<dbReference type="PANTHER" id="PTHR12046">
    <property type="entry name" value="HISTONE ACETYLTRANSFERASE TYPE B CATALYTIC SUBUNIT"/>
    <property type="match status" value="1"/>
</dbReference>
<feature type="compositionally biased region" description="Basic residues" evidence="6">
    <location>
        <begin position="869"/>
        <end position="883"/>
    </location>
</feature>
<feature type="compositionally biased region" description="Polar residues" evidence="6">
    <location>
        <begin position="349"/>
        <end position="365"/>
    </location>
</feature>
<dbReference type="InterPro" id="IPR037113">
    <property type="entry name" value="Hat1_N_sf"/>
</dbReference>
<evidence type="ECO:0000313" key="9">
    <source>
        <dbReference type="EMBL" id="SBO28181.1"/>
    </source>
</evidence>
<comment type="catalytic activity">
    <reaction evidence="5">
        <text>L-lysyl-[protein] + acetyl-CoA = N(6)-acetyl-L-lysyl-[protein] + CoA + H(+)</text>
        <dbReference type="Rhea" id="RHEA:45948"/>
        <dbReference type="Rhea" id="RHEA-COMP:9752"/>
        <dbReference type="Rhea" id="RHEA-COMP:10731"/>
        <dbReference type="ChEBI" id="CHEBI:15378"/>
        <dbReference type="ChEBI" id="CHEBI:29969"/>
        <dbReference type="ChEBI" id="CHEBI:57287"/>
        <dbReference type="ChEBI" id="CHEBI:57288"/>
        <dbReference type="ChEBI" id="CHEBI:61930"/>
        <dbReference type="EC" id="2.3.1.48"/>
    </reaction>
</comment>
<feature type="region of interest" description="Disordered" evidence="6">
    <location>
        <begin position="856"/>
        <end position="925"/>
    </location>
</feature>
<evidence type="ECO:0000256" key="4">
    <source>
        <dbReference type="ARBA" id="ARBA00023315"/>
    </source>
</evidence>